<evidence type="ECO:0000313" key="3">
    <source>
        <dbReference type="EMBL" id="WED44470.1"/>
    </source>
</evidence>
<reference evidence="3 4" key="1">
    <citation type="submission" date="2023-02" db="EMBL/GenBank/DDBJ databases">
        <title>Genome Sequence of L. cardiaca H63T.</title>
        <authorList>
            <person name="Lopez A.E."/>
            <person name="Cianciotto N.P."/>
        </authorList>
    </citation>
    <scope>NUCLEOTIDE SEQUENCE [LARGE SCALE GENOMIC DNA]</scope>
    <source>
        <strain evidence="3 4">H63</strain>
    </source>
</reference>
<sequence length="299" mass="33976">MNKKNTLLSTFLAFFLPLVSFAENNSLCQNDEQILFTCLTKNNKTISVCASKNLSATSGYMQYRFGQKDNIEMSYPSSKVPANKAFTGRAQMFSGGGGTYLRFNKNDYDYILYTGIGKGWEVNGLIVLKDANFVSYFSCNHQPVSQITPQELEDLKIPLDPDNREFFPGDIPSVNKRASRGGVNLNSNSNEALERIKACYDKVASPAELRTCANNEYTFYDNMLNKRYNTLLGLLSQTKQNLLIDTQKAWLVYRKKECDFESLQNEEGTLQPLSLLECYTSLNKKRIAQLNDFIKLYQN</sequence>
<name>A0ABY8AY91_9GAMM</name>
<dbReference type="InterPro" id="IPR009739">
    <property type="entry name" value="LprI-like_N"/>
</dbReference>
<keyword evidence="1" id="KW-0732">Signal</keyword>
<proteinExistence type="predicted"/>
<evidence type="ECO:0000313" key="4">
    <source>
        <dbReference type="Proteomes" id="UP001222087"/>
    </source>
</evidence>
<dbReference type="PANTHER" id="PTHR39176:SF1">
    <property type="entry name" value="PERIPLASMIC PROTEIN"/>
    <property type="match status" value="1"/>
</dbReference>
<feature type="signal peptide" evidence="1">
    <location>
        <begin position="1"/>
        <end position="22"/>
    </location>
</feature>
<feature type="domain" description="Lysozyme inhibitor LprI-like N-terminal" evidence="2">
    <location>
        <begin position="205"/>
        <end position="290"/>
    </location>
</feature>
<dbReference type="EMBL" id="CP119078">
    <property type="protein sequence ID" value="WED44470.1"/>
    <property type="molecule type" value="Genomic_DNA"/>
</dbReference>
<dbReference type="Gene3D" id="1.20.1270.180">
    <property type="match status" value="1"/>
</dbReference>
<dbReference type="PANTHER" id="PTHR39176">
    <property type="entry name" value="PERIPLASMIC PROTEIN-RELATED"/>
    <property type="match status" value="1"/>
</dbReference>
<dbReference type="Pfam" id="PF07007">
    <property type="entry name" value="LprI"/>
    <property type="match status" value="1"/>
</dbReference>
<keyword evidence="4" id="KW-1185">Reference proteome</keyword>
<accession>A0ABY8AY91</accession>
<evidence type="ECO:0000256" key="1">
    <source>
        <dbReference type="SAM" id="SignalP"/>
    </source>
</evidence>
<protein>
    <submittedName>
        <fullName evidence="3">Lysozyme inhibitor LprI family protein</fullName>
    </submittedName>
</protein>
<organism evidence="3 4">
    <name type="scientific">Legionella cardiaca</name>
    <dbReference type="NCBI Taxonomy" id="1071983"/>
    <lineage>
        <taxon>Bacteria</taxon>
        <taxon>Pseudomonadati</taxon>
        <taxon>Pseudomonadota</taxon>
        <taxon>Gammaproteobacteria</taxon>
        <taxon>Legionellales</taxon>
        <taxon>Legionellaceae</taxon>
        <taxon>Legionella</taxon>
    </lineage>
</organism>
<feature type="chain" id="PRO_5046330251" evidence="1">
    <location>
        <begin position="23"/>
        <end position="299"/>
    </location>
</feature>
<dbReference type="RefSeq" id="WP_275090289.1">
    <property type="nucleotide sequence ID" value="NZ_CP119078.1"/>
</dbReference>
<evidence type="ECO:0000259" key="2">
    <source>
        <dbReference type="Pfam" id="PF07007"/>
    </source>
</evidence>
<gene>
    <name evidence="3" type="ORF">PXX05_06710</name>
</gene>
<dbReference type="Proteomes" id="UP001222087">
    <property type="component" value="Chromosome"/>
</dbReference>